<dbReference type="SUPFAM" id="SSF47240">
    <property type="entry name" value="Ferritin-like"/>
    <property type="match status" value="1"/>
</dbReference>
<dbReference type="PANTHER" id="PTHR34400:SF4">
    <property type="entry name" value="MEMBRANE PROTEIN"/>
    <property type="match status" value="1"/>
</dbReference>
<evidence type="ECO:0000313" key="3">
    <source>
        <dbReference type="Proteomes" id="UP000252085"/>
    </source>
</evidence>
<accession>A0A367R624</accession>
<dbReference type="InterPro" id="IPR026820">
    <property type="entry name" value="VioB/RebD_dom"/>
</dbReference>
<dbReference type="Proteomes" id="UP000252085">
    <property type="component" value="Unassembled WGS sequence"/>
</dbReference>
<dbReference type="Pfam" id="PF12902">
    <property type="entry name" value="Ferritin-like"/>
    <property type="match status" value="1"/>
</dbReference>
<reference evidence="2 3" key="1">
    <citation type="submission" date="2016-04" db="EMBL/GenBank/DDBJ databases">
        <authorList>
            <person name="Evans L.H."/>
            <person name="Alamgir A."/>
            <person name="Owens N."/>
            <person name="Weber N.D."/>
            <person name="Virtaneva K."/>
            <person name="Barbian K."/>
            <person name="Babar A."/>
            <person name="Rosenke K."/>
        </authorList>
    </citation>
    <scope>NUCLEOTIDE SEQUENCE [LARGE SCALE GENOMIC DNA]</scope>
    <source>
        <strain evidence="2">NIES-2108</strain>
    </source>
</reference>
<dbReference type="PANTHER" id="PTHR34400">
    <property type="match status" value="1"/>
</dbReference>
<sequence length="377" mass="42166">MLKIPFRIIQEIHNAKQASDLYKHLQAAIELEHSTIPLYLTALYSIQPNSNQAATEILFSVVREEMLHMVIAANVLNAIGGSPEVNKPEFIPTYPGNLPMVQTDLIVGLAPLSMALITNTFMQIETSVDPEDYPAKPVSFALRAMPQEEYQTIGDFYEAIISKITELHRQGALTIKPRYQVVNEQWFPKTELFEITDVDKATSALNLIIVQGEGTKTVQTTRVSALNGKGANQLTNTFSPFDPENQPAHYYHFAQIVKGGRLVPDPENPSGFVYNLNQPINLDSEKIYPLVENSKAEMYPEGSRARRLIDQFNCSYTSLLNGLHKTFNGNSDYLNTTIGVMFELKLQAQEMAEVEIKEGPNAGKLVAPSFEYQLLRA</sequence>
<proteinExistence type="predicted"/>
<gene>
    <name evidence="2" type="ORF">A6769_29470</name>
</gene>
<evidence type="ECO:0000259" key="1">
    <source>
        <dbReference type="Pfam" id="PF12902"/>
    </source>
</evidence>
<protein>
    <recommendedName>
        <fullName evidence="1">Iminophenyl-pyruvate dimer synthase domain-containing protein</fullName>
    </recommendedName>
</protein>
<dbReference type="EMBL" id="LXQE01000170">
    <property type="protein sequence ID" value="RCJ31946.1"/>
    <property type="molecule type" value="Genomic_DNA"/>
</dbReference>
<feature type="domain" description="Iminophenyl-pyruvate dimer synthase" evidence="1">
    <location>
        <begin position="25"/>
        <end position="257"/>
    </location>
</feature>
<organism evidence="2 3">
    <name type="scientific">Nostoc punctiforme NIES-2108</name>
    <dbReference type="NCBI Taxonomy" id="1356359"/>
    <lineage>
        <taxon>Bacteria</taxon>
        <taxon>Bacillati</taxon>
        <taxon>Cyanobacteriota</taxon>
        <taxon>Cyanophyceae</taxon>
        <taxon>Nostocales</taxon>
        <taxon>Nostocaceae</taxon>
        <taxon>Nostoc</taxon>
    </lineage>
</organism>
<evidence type="ECO:0000313" key="2">
    <source>
        <dbReference type="EMBL" id="RCJ31946.1"/>
    </source>
</evidence>
<dbReference type="AlphaFoldDB" id="A0A367R624"/>
<dbReference type="InterPro" id="IPR012347">
    <property type="entry name" value="Ferritin-like"/>
</dbReference>
<comment type="caution">
    <text evidence="2">The sequence shown here is derived from an EMBL/GenBank/DDBJ whole genome shotgun (WGS) entry which is preliminary data.</text>
</comment>
<dbReference type="Gene3D" id="1.20.1260.10">
    <property type="match status" value="1"/>
</dbReference>
<name>A0A367R624_NOSPU</name>
<dbReference type="InterPro" id="IPR009078">
    <property type="entry name" value="Ferritin-like_SF"/>
</dbReference>